<evidence type="ECO:0000259" key="2">
    <source>
        <dbReference type="Pfam" id="PF03107"/>
    </source>
</evidence>
<name>A0AAW2RIL1_9LAMI</name>
<keyword evidence="1" id="KW-0677">Repeat</keyword>
<protein>
    <recommendedName>
        <fullName evidence="2">DC1 domain-containing protein</fullName>
    </recommendedName>
</protein>
<feature type="domain" description="DC1" evidence="2">
    <location>
        <begin position="23"/>
        <end position="69"/>
    </location>
</feature>
<reference evidence="3" key="1">
    <citation type="submission" date="2020-06" db="EMBL/GenBank/DDBJ databases">
        <authorList>
            <person name="Li T."/>
            <person name="Hu X."/>
            <person name="Zhang T."/>
            <person name="Song X."/>
            <person name="Zhang H."/>
            <person name="Dai N."/>
            <person name="Sheng W."/>
            <person name="Hou X."/>
            <person name="Wei L."/>
        </authorList>
    </citation>
    <scope>NUCLEOTIDE SEQUENCE</scope>
    <source>
        <strain evidence="3">G01</strain>
        <tissue evidence="3">Leaf</tissue>
    </source>
</reference>
<accession>A0AAW2RIL1</accession>
<gene>
    <name evidence="3" type="ORF">Sangu_0058200</name>
</gene>
<dbReference type="SUPFAM" id="SSF57889">
    <property type="entry name" value="Cysteine-rich domain"/>
    <property type="match status" value="1"/>
</dbReference>
<evidence type="ECO:0000313" key="3">
    <source>
        <dbReference type="EMBL" id="KAL0379939.1"/>
    </source>
</evidence>
<dbReference type="Pfam" id="PF03107">
    <property type="entry name" value="C1_2"/>
    <property type="match status" value="2"/>
</dbReference>
<reference evidence="3" key="2">
    <citation type="journal article" date="2024" name="Plant">
        <title>Genomic evolution and insights into agronomic trait innovations of Sesamum species.</title>
        <authorList>
            <person name="Miao H."/>
            <person name="Wang L."/>
            <person name="Qu L."/>
            <person name="Liu H."/>
            <person name="Sun Y."/>
            <person name="Le M."/>
            <person name="Wang Q."/>
            <person name="Wei S."/>
            <person name="Zheng Y."/>
            <person name="Lin W."/>
            <person name="Duan Y."/>
            <person name="Cao H."/>
            <person name="Xiong S."/>
            <person name="Wang X."/>
            <person name="Wei L."/>
            <person name="Li C."/>
            <person name="Ma Q."/>
            <person name="Ju M."/>
            <person name="Zhao R."/>
            <person name="Li G."/>
            <person name="Mu C."/>
            <person name="Tian Q."/>
            <person name="Mei H."/>
            <person name="Zhang T."/>
            <person name="Gao T."/>
            <person name="Zhang H."/>
        </authorList>
    </citation>
    <scope>NUCLEOTIDE SEQUENCE</scope>
    <source>
        <strain evidence="3">G01</strain>
    </source>
</reference>
<organism evidence="3">
    <name type="scientific">Sesamum angustifolium</name>
    <dbReference type="NCBI Taxonomy" id="2727405"/>
    <lineage>
        <taxon>Eukaryota</taxon>
        <taxon>Viridiplantae</taxon>
        <taxon>Streptophyta</taxon>
        <taxon>Embryophyta</taxon>
        <taxon>Tracheophyta</taxon>
        <taxon>Spermatophyta</taxon>
        <taxon>Magnoliopsida</taxon>
        <taxon>eudicotyledons</taxon>
        <taxon>Gunneridae</taxon>
        <taxon>Pentapetalae</taxon>
        <taxon>asterids</taxon>
        <taxon>lamiids</taxon>
        <taxon>Lamiales</taxon>
        <taxon>Pedaliaceae</taxon>
        <taxon>Sesamum</taxon>
    </lineage>
</organism>
<dbReference type="InterPro" id="IPR004146">
    <property type="entry name" value="DC1"/>
</dbReference>
<sequence length="212" mass="23297">MALIMKISGVDGGEIVKQQFSHFSHRHPLELSQLHQEDKAVCSGCELDILGSAYICTKPNCTFLLHDFCFDLPRQIRHLSHPKHPLGLSFFPPYNDGEFTCDACGHSGHAFTYHCGTCRFDLHVGCAALPEVENRQDHEHPLVLLCGPPAGAAAEFVCYVCSGCIGRVVGCTVVCLVIVVHIWSVQGFHHNEGKSDDSSASVWDLSLHLWGC</sequence>
<dbReference type="EMBL" id="JACGWK010000001">
    <property type="protein sequence ID" value="KAL0379939.1"/>
    <property type="molecule type" value="Genomic_DNA"/>
</dbReference>
<dbReference type="PANTHER" id="PTHR46288">
    <property type="entry name" value="PHORBOL-ESTER/DAG-TYPE DOMAIN-CONTAINING PROTEIN"/>
    <property type="match status" value="1"/>
</dbReference>
<evidence type="ECO:0000256" key="1">
    <source>
        <dbReference type="ARBA" id="ARBA00022737"/>
    </source>
</evidence>
<comment type="caution">
    <text evidence="3">The sequence shown here is derived from an EMBL/GenBank/DDBJ whole genome shotgun (WGS) entry which is preliminary data.</text>
</comment>
<proteinExistence type="predicted"/>
<dbReference type="AlphaFoldDB" id="A0AAW2RIL1"/>
<feature type="domain" description="DC1" evidence="2">
    <location>
        <begin position="80"/>
        <end position="127"/>
    </location>
</feature>
<dbReference type="InterPro" id="IPR046349">
    <property type="entry name" value="C1-like_sf"/>
</dbReference>
<dbReference type="PANTHER" id="PTHR46288:SF27">
    <property type="entry name" value="CYSTEINE_HISTIDINE-RICH C1 DOMAIN FAMILY PROTEIN"/>
    <property type="match status" value="1"/>
</dbReference>